<organism evidence="2 3">
    <name type="scientific">Paenibacillus harenae</name>
    <dbReference type="NCBI Taxonomy" id="306543"/>
    <lineage>
        <taxon>Bacteria</taxon>
        <taxon>Bacillati</taxon>
        <taxon>Bacillota</taxon>
        <taxon>Bacilli</taxon>
        <taxon>Bacillales</taxon>
        <taxon>Paenibacillaceae</taxon>
        <taxon>Paenibacillus</taxon>
    </lineage>
</organism>
<dbReference type="RefSeq" id="WP_307205360.1">
    <property type="nucleotide sequence ID" value="NZ_JAUSSU010000006.1"/>
</dbReference>
<dbReference type="InterPro" id="IPR037883">
    <property type="entry name" value="Knr4/Smi1-like_sf"/>
</dbReference>
<gene>
    <name evidence="2" type="ORF">J2T15_003502</name>
</gene>
<proteinExistence type="predicted"/>
<evidence type="ECO:0000313" key="2">
    <source>
        <dbReference type="EMBL" id="MDQ0114059.1"/>
    </source>
</evidence>
<feature type="domain" description="Knr4/Smi1-like" evidence="1">
    <location>
        <begin position="12"/>
        <end position="157"/>
    </location>
</feature>
<evidence type="ECO:0000259" key="1">
    <source>
        <dbReference type="SMART" id="SM00860"/>
    </source>
</evidence>
<dbReference type="EMBL" id="JAUSSU010000006">
    <property type="protein sequence ID" value="MDQ0114059.1"/>
    <property type="molecule type" value="Genomic_DNA"/>
</dbReference>
<name>A0ABT9U6I3_PAEHA</name>
<evidence type="ECO:0000313" key="3">
    <source>
        <dbReference type="Proteomes" id="UP001229346"/>
    </source>
</evidence>
<comment type="caution">
    <text evidence="2">The sequence shown here is derived from an EMBL/GenBank/DDBJ whole genome shotgun (WGS) entry which is preliminary data.</text>
</comment>
<dbReference type="SUPFAM" id="SSF160631">
    <property type="entry name" value="SMI1/KNR4-like"/>
    <property type="match status" value="1"/>
</dbReference>
<dbReference type="Proteomes" id="UP001229346">
    <property type="component" value="Unassembled WGS sequence"/>
</dbReference>
<reference evidence="2 3" key="1">
    <citation type="submission" date="2023-07" db="EMBL/GenBank/DDBJ databases">
        <title>Sorghum-associated microbial communities from plants grown in Nebraska, USA.</title>
        <authorList>
            <person name="Schachtman D."/>
        </authorList>
    </citation>
    <scope>NUCLEOTIDE SEQUENCE [LARGE SCALE GENOMIC DNA]</scope>
    <source>
        <strain evidence="2 3">CC482</strain>
    </source>
</reference>
<sequence>MSRVIWDNPSSMITESMIKEVEHSLGVKFPDDFIKIILEHNGSGPIPAIFKVGSTPKIFGYLRSFHATDDNSILKVNQAIKCMLPEKVISIAKTADGDYICYDFSSTEPTLVYAEMDKLISEEDLSDEELEQPELVERLKREGIHPLASTFTELINRLYSSDE</sequence>
<dbReference type="InterPro" id="IPR018958">
    <property type="entry name" value="Knr4/Smi1-like_dom"/>
</dbReference>
<dbReference type="Pfam" id="PF09346">
    <property type="entry name" value="SMI1_KNR4"/>
    <property type="match status" value="1"/>
</dbReference>
<accession>A0ABT9U6I3</accession>
<dbReference type="Gene3D" id="3.40.1580.10">
    <property type="entry name" value="SMI1/KNR4-like"/>
    <property type="match status" value="1"/>
</dbReference>
<keyword evidence="3" id="KW-1185">Reference proteome</keyword>
<dbReference type="SMART" id="SM00860">
    <property type="entry name" value="SMI1_KNR4"/>
    <property type="match status" value="1"/>
</dbReference>
<protein>
    <recommendedName>
        <fullName evidence="1">Knr4/Smi1-like domain-containing protein</fullName>
    </recommendedName>
</protein>